<reference evidence="5" key="1">
    <citation type="submission" date="2021-11" db="EMBL/GenBank/DDBJ databases">
        <authorList>
            <consortium name="Genoscope - CEA"/>
            <person name="William W."/>
        </authorList>
    </citation>
    <scope>NUCLEOTIDE SEQUENCE</scope>
</reference>
<evidence type="ECO:0000256" key="1">
    <source>
        <dbReference type="ARBA" id="ARBA00022737"/>
    </source>
</evidence>
<dbReference type="Proteomes" id="UP000789595">
    <property type="component" value="Unassembled WGS sequence"/>
</dbReference>
<feature type="repeat" description="PPR" evidence="2">
    <location>
        <begin position="512"/>
        <end position="546"/>
    </location>
</feature>
<organism evidence="5 6">
    <name type="scientific">Pelagomonas calceolata</name>
    <dbReference type="NCBI Taxonomy" id="35677"/>
    <lineage>
        <taxon>Eukaryota</taxon>
        <taxon>Sar</taxon>
        <taxon>Stramenopiles</taxon>
        <taxon>Ochrophyta</taxon>
        <taxon>Pelagophyceae</taxon>
        <taxon>Pelagomonadales</taxon>
        <taxon>Pelagomonadaceae</taxon>
        <taxon>Pelagomonas</taxon>
    </lineage>
</organism>
<protein>
    <recommendedName>
        <fullName evidence="4">SAP domain-containing protein</fullName>
    </recommendedName>
</protein>
<keyword evidence="1" id="KW-0677">Repeat</keyword>
<dbReference type="OrthoDB" id="185462at2759"/>
<dbReference type="Pfam" id="PF13041">
    <property type="entry name" value="PPR_2"/>
    <property type="match status" value="1"/>
</dbReference>
<feature type="signal peptide" evidence="3">
    <location>
        <begin position="1"/>
        <end position="21"/>
    </location>
</feature>
<proteinExistence type="predicted"/>
<evidence type="ECO:0000256" key="3">
    <source>
        <dbReference type="SAM" id="SignalP"/>
    </source>
</evidence>
<evidence type="ECO:0000313" key="5">
    <source>
        <dbReference type="EMBL" id="CAH0375480.1"/>
    </source>
</evidence>
<dbReference type="PANTHER" id="PTHR47447:SF17">
    <property type="entry name" value="OS12G0638900 PROTEIN"/>
    <property type="match status" value="1"/>
</dbReference>
<dbReference type="InterPro" id="IPR002885">
    <property type="entry name" value="PPR_rpt"/>
</dbReference>
<dbReference type="EMBL" id="CAKKNE010000004">
    <property type="protein sequence ID" value="CAH0375480.1"/>
    <property type="molecule type" value="Genomic_DNA"/>
</dbReference>
<keyword evidence="6" id="KW-1185">Reference proteome</keyword>
<keyword evidence="3" id="KW-0732">Signal</keyword>
<dbReference type="PROSITE" id="PS51375">
    <property type="entry name" value="PPR"/>
    <property type="match status" value="2"/>
</dbReference>
<comment type="caution">
    <text evidence="5">The sequence shown here is derived from an EMBL/GenBank/DDBJ whole genome shotgun (WGS) entry which is preliminary data.</text>
</comment>
<feature type="repeat" description="PPR" evidence="2">
    <location>
        <begin position="477"/>
        <end position="511"/>
    </location>
</feature>
<dbReference type="AlphaFoldDB" id="A0A8J2WPR8"/>
<dbReference type="InterPro" id="IPR011990">
    <property type="entry name" value="TPR-like_helical_dom_sf"/>
</dbReference>
<dbReference type="Gene3D" id="1.25.40.10">
    <property type="entry name" value="Tetratricopeptide repeat domain"/>
    <property type="match status" value="2"/>
</dbReference>
<sequence length="687" mass="74027">MHLWLLLSAALAFVPQRSVPAIRGLQAVVEDVDALSFRELQAACKERGLPARGATDVLRERLREHLADAPSDAGTDADAIDLDAALAADDDAAFDEEELIAPDAEADDDAAFSEEELIAPDAEADDDTAFAAQLDAFFAEDDDDADDAAESARRALKAARAPGPAATAWAELVAALGGAAPEEDDATRALRVFSRAAACDDAARVLADCEACGRPAGVGAWKLALEAYARSKRPRDADRLAAEARTRGVFPEKPDGPLYRSLLKHCVGACQWRRAIALLDEMEGRDDVTVDGRDWNLALFAAERLAVDASKRRGRLRRADAEGPDRVMAAMRAKGQEPTPKGLAAAVNANRYAGRPDLALANLARLQAAVKKKGRNEPWEPDYAREGVVAVLDSLKRAAKMEEGDAARDRFAKIAVALATQAADDAADGDDEREAHFERCAVTAAGACARSMRPNAARQVLEVAKKRAAREAGAWPKTVLYNAVLDAFEAAGRSTDALQLLDEFDRNGVPYDAVTYNIVLRLCARDGAYQRAAELLDEMVADPSPKVRPDVFSFTTAIKACCVEPKRRRRDDPAARARFALGLLSRCADANEVTFRTALRACVGRPDDPPPQRDAARVALGVLARMRVAGYRPDGLGDVVDGATLARLRRAARDDVGFSAEGARAAEFFGLVDRRSVPDEDEDEWEY</sequence>
<dbReference type="InterPro" id="IPR036361">
    <property type="entry name" value="SAP_dom_sf"/>
</dbReference>
<dbReference type="NCBIfam" id="TIGR00756">
    <property type="entry name" value="PPR"/>
    <property type="match status" value="2"/>
</dbReference>
<dbReference type="PANTHER" id="PTHR47447">
    <property type="entry name" value="OS03G0856100 PROTEIN"/>
    <property type="match status" value="1"/>
</dbReference>
<feature type="chain" id="PRO_5035251936" description="SAP domain-containing protein" evidence="3">
    <location>
        <begin position="22"/>
        <end position="687"/>
    </location>
</feature>
<evidence type="ECO:0000256" key="2">
    <source>
        <dbReference type="PROSITE-ProRule" id="PRU00708"/>
    </source>
</evidence>
<dbReference type="InterPro" id="IPR003034">
    <property type="entry name" value="SAP_dom"/>
</dbReference>
<dbReference type="SMART" id="SM00513">
    <property type="entry name" value="SAP"/>
    <property type="match status" value="1"/>
</dbReference>
<accession>A0A8J2WPR8</accession>
<evidence type="ECO:0000259" key="4">
    <source>
        <dbReference type="PROSITE" id="PS50800"/>
    </source>
</evidence>
<dbReference type="PROSITE" id="PS50800">
    <property type="entry name" value="SAP"/>
    <property type="match status" value="1"/>
</dbReference>
<dbReference type="Gene3D" id="1.10.720.30">
    <property type="entry name" value="SAP domain"/>
    <property type="match status" value="1"/>
</dbReference>
<evidence type="ECO:0000313" key="6">
    <source>
        <dbReference type="Proteomes" id="UP000789595"/>
    </source>
</evidence>
<feature type="domain" description="SAP" evidence="4">
    <location>
        <begin position="32"/>
        <end position="66"/>
    </location>
</feature>
<gene>
    <name evidence="5" type="ORF">PECAL_4P28170</name>
</gene>
<name>A0A8J2WPR8_9STRA</name>